<dbReference type="AlphaFoldDB" id="A0A7X2L0T6"/>
<keyword evidence="1" id="KW-0472">Membrane</keyword>
<organism evidence="2 3">
    <name type="scientific">Paenibacillus monticola</name>
    <dbReference type="NCBI Taxonomy" id="2666075"/>
    <lineage>
        <taxon>Bacteria</taxon>
        <taxon>Bacillati</taxon>
        <taxon>Bacillota</taxon>
        <taxon>Bacilli</taxon>
        <taxon>Bacillales</taxon>
        <taxon>Paenibacillaceae</taxon>
        <taxon>Paenibacillus</taxon>
    </lineage>
</organism>
<evidence type="ECO:0000313" key="2">
    <source>
        <dbReference type="EMBL" id="MRN53062.1"/>
    </source>
</evidence>
<name>A0A7X2L0T6_9BACL</name>
<sequence length="50" mass="5686">MWIVTGLLIWIFLCGTILISAGFTTSFKEIDKKKTSNHLSSTDPFSFLFE</sequence>
<keyword evidence="1" id="KW-0812">Transmembrane</keyword>
<accession>A0A7X2L0T6</accession>
<dbReference type="EMBL" id="WJXB01000002">
    <property type="protein sequence ID" value="MRN53062.1"/>
    <property type="molecule type" value="Genomic_DNA"/>
</dbReference>
<proteinExistence type="predicted"/>
<dbReference type="Proteomes" id="UP000463051">
    <property type="component" value="Unassembled WGS sequence"/>
</dbReference>
<comment type="caution">
    <text evidence="2">The sequence shown here is derived from an EMBL/GenBank/DDBJ whole genome shotgun (WGS) entry which is preliminary data.</text>
</comment>
<dbReference type="RefSeq" id="WP_154118036.1">
    <property type="nucleotide sequence ID" value="NZ_WJXB01000002.1"/>
</dbReference>
<gene>
    <name evidence="2" type="ORF">GJB61_08645</name>
</gene>
<evidence type="ECO:0000313" key="3">
    <source>
        <dbReference type="Proteomes" id="UP000463051"/>
    </source>
</evidence>
<keyword evidence="3" id="KW-1185">Reference proteome</keyword>
<evidence type="ECO:0000256" key="1">
    <source>
        <dbReference type="SAM" id="Phobius"/>
    </source>
</evidence>
<protein>
    <submittedName>
        <fullName evidence="2">Uncharacterized protein</fullName>
    </submittedName>
</protein>
<reference evidence="2 3" key="1">
    <citation type="submission" date="2019-11" db="EMBL/GenBank/DDBJ databases">
        <title>Paenibacillus monticola sp. nov., a novel PGPR strain isolated from mountain sample in China.</title>
        <authorList>
            <person name="Zhao Q."/>
            <person name="Li H.-P."/>
            <person name="Zhang J.-L."/>
        </authorList>
    </citation>
    <scope>NUCLEOTIDE SEQUENCE [LARGE SCALE GENOMIC DNA]</scope>
    <source>
        <strain evidence="2 3">LC-T2</strain>
    </source>
</reference>
<keyword evidence="1" id="KW-1133">Transmembrane helix</keyword>
<feature type="transmembrane region" description="Helical" evidence="1">
    <location>
        <begin position="6"/>
        <end position="27"/>
    </location>
</feature>